<keyword evidence="15" id="KW-1185">Reference proteome</keyword>
<dbReference type="InterPro" id="IPR036047">
    <property type="entry name" value="F-box-like_dom_sf"/>
</dbReference>
<evidence type="ECO:0000256" key="7">
    <source>
        <dbReference type="ARBA" id="ARBA00023187"/>
    </source>
</evidence>
<keyword evidence="6 9" id="KW-0694">RNA-binding</keyword>
<dbReference type="Pfam" id="PF12854">
    <property type="entry name" value="PPR_1"/>
    <property type="match status" value="1"/>
</dbReference>
<dbReference type="SUPFAM" id="SSF81383">
    <property type="entry name" value="F-box domain"/>
    <property type="match status" value="1"/>
</dbReference>
<evidence type="ECO:0000256" key="5">
    <source>
        <dbReference type="ARBA" id="ARBA00022737"/>
    </source>
</evidence>
<dbReference type="Proteomes" id="UP000682877">
    <property type="component" value="Chromosome 4"/>
</dbReference>
<dbReference type="GO" id="GO:0005681">
    <property type="term" value="C:spliceosomal complex"/>
    <property type="evidence" value="ECO:0007669"/>
    <property type="project" value="UniProtKB-KW"/>
</dbReference>
<comment type="function">
    <text evidence="8">As a component of the minor spliceosome, involved in the splicing of U12-type introns in pre-mRNAs.</text>
</comment>
<dbReference type="AlphaFoldDB" id="A0A8S2AC77"/>
<protein>
    <recommendedName>
        <fullName evidence="2">RNA-binding protein 48</fullName>
    </recommendedName>
</protein>
<dbReference type="InterPro" id="IPR000504">
    <property type="entry name" value="RRM_dom"/>
</dbReference>
<dbReference type="InterPro" id="IPR011990">
    <property type="entry name" value="TPR-like_helical_dom_sf"/>
</dbReference>
<evidence type="ECO:0000256" key="8">
    <source>
        <dbReference type="ARBA" id="ARBA00035004"/>
    </source>
</evidence>
<proteinExistence type="inferred from homology"/>
<dbReference type="InterPro" id="IPR034264">
    <property type="entry name" value="RBM48_RRM"/>
</dbReference>
<feature type="region of interest" description="Disordered" evidence="11">
    <location>
        <begin position="772"/>
        <end position="801"/>
    </location>
</feature>
<dbReference type="Pfam" id="PF13041">
    <property type="entry name" value="PPR_2"/>
    <property type="match status" value="1"/>
</dbReference>
<dbReference type="PANTHER" id="PTHR20957">
    <property type="entry name" value="RNA-BINDING PROTEIN 48"/>
    <property type="match status" value="1"/>
</dbReference>
<dbReference type="SUPFAM" id="SSF54928">
    <property type="entry name" value="RNA-binding domain, RBD"/>
    <property type="match status" value="1"/>
</dbReference>
<evidence type="ECO:0000313" key="14">
    <source>
        <dbReference type="EMBL" id="CAE6016669.1"/>
    </source>
</evidence>
<gene>
    <name evidence="14" type="ORF">AARE701A_LOCUS9926</name>
</gene>
<evidence type="ECO:0000259" key="12">
    <source>
        <dbReference type="PROSITE" id="PS50102"/>
    </source>
</evidence>
<evidence type="ECO:0000313" key="15">
    <source>
        <dbReference type="Proteomes" id="UP000682877"/>
    </source>
</evidence>
<reference evidence="14" key="1">
    <citation type="submission" date="2021-01" db="EMBL/GenBank/DDBJ databases">
        <authorList>
            <person name="Bezrukov I."/>
        </authorList>
    </citation>
    <scope>NUCLEOTIDE SEQUENCE</scope>
</reference>
<dbReference type="FunFam" id="3.30.70.330:FF:000424">
    <property type="entry name" value="RNA-binding protein 48 isoform X4"/>
    <property type="match status" value="1"/>
</dbReference>
<accession>A0A8S2AC77</accession>
<feature type="repeat" description="PPR" evidence="10">
    <location>
        <begin position="488"/>
        <end position="522"/>
    </location>
</feature>
<name>A0A8S2AC77_ARAAE</name>
<dbReference type="PROSITE" id="PS50181">
    <property type="entry name" value="FBOX"/>
    <property type="match status" value="1"/>
</dbReference>
<feature type="domain" description="F-box" evidence="13">
    <location>
        <begin position="1"/>
        <end position="46"/>
    </location>
</feature>
<evidence type="ECO:0000256" key="10">
    <source>
        <dbReference type="PROSITE-ProRule" id="PRU00708"/>
    </source>
</evidence>
<dbReference type="PANTHER" id="PTHR20957:SF0">
    <property type="entry name" value="RNA-BINDING PROTEIN 48"/>
    <property type="match status" value="1"/>
</dbReference>
<evidence type="ECO:0000256" key="9">
    <source>
        <dbReference type="PROSITE-ProRule" id="PRU00176"/>
    </source>
</evidence>
<dbReference type="InterPro" id="IPR012677">
    <property type="entry name" value="Nucleotide-bd_a/b_plait_sf"/>
</dbReference>
<keyword evidence="7" id="KW-0508">mRNA splicing</keyword>
<comment type="similarity">
    <text evidence="1">Belongs to the RBM48 family.</text>
</comment>
<feature type="compositionally biased region" description="Polar residues" evidence="11">
    <location>
        <begin position="777"/>
        <end position="788"/>
    </location>
</feature>
<dbReference type="Gene3D" id="3.30.70.330">
    <property type="match status" value="1"/>
</dbReference>
<dbReference type="PROSITE" id="PS50102">
    <property type="entry name" value="RRM"/>
    <property type="match status" value="1"/>
</dbReference>
<feature type="domain" description="RRM" evidence="12">
    <location>
        <begin position="599"/>
        <end position="677"/>
    </location>
</feature>
<keyword evidence="4" id="KW-0747">Spliceosome</keyword>
<dbReference type="InterPro" id="IPR002885">
    <property type="entry name" value="PPR_rpt"/>
</dbReference>
<feature type="compositionally biased region" description="Basic and acidic residues" evidence="11">
    <location>
        <begin position="789"/>
        <end position="801"/>
    </location>
</feature>
<sequence>MRLDDLNGNLMYEVLKRVDLDNLMNVSSVCRFLNVAAQDEWIWYRLCMPLLNGNNIDVNDLTSAILTFGGFRKLYAVYLRPISRPMASIKRNSRRKMAATRSTFLGSIFRTVKARILISPIARISLLNPNFTSSRFHTSSSSLRQSRIEGSIPRSFLPQDLSIHGRFHSVIASTCTSSQGRFACISMYMPYATSVPTRSLRRRISNRKKSITKPVLNESKFQETITKLPPRFTPEELADAITLEEDPFLCFHLFNWASQQPRFKHVNCSYHIAIRKLGAAKMYKEMDDIVNQVLSVRHIGNENLYNSIIFYFTKAGKLIRAVNIFRHMVTSMNLECRPTIRTYHILFKALLGRGNNSYTSHMYMETVRSLFRQMVDSGIEPDVFALNCLVKGYVLSLHVNDALRIFHQMSVVYNCQPNSFTYDYLIHGLCAQGRTINARELLNEMKGKGFVPNGKSYNSLVNAFALTGEIDDAVKCLWEMIENSRVVDFITYRTLVDESCRKGKYDEATRVLEMLREKQLVDRDSYEKLVNVLHKDFLSLKRRRLETEPLLLFFVSSSLLIESPAASTGDSPAKEFEKMGRYKDESPAVRVYTVCDESRYLIVRNVPALGCGDDLMRLFMTYGEVEECKPMDAEDCAEFTDVYWIKFRLITNARFAKRKLDESTFLGNRLQISYAPEYESVSDTKDKLETRRKEVLARLNPQKAKITSQVTKLAGPALTQTDNFSPQRREMEYQFHRGSAPVTRVSSDQEYFASSSMNQTVKTVREKLNKIEESGNQKRLQPSSQTQPDLKRTRVDNRRRI</sequence>
<dbReference type="GO" id="GO:0008380">
    <property type="term" value="P:RNA splicing"/>
    <property type="evidence" value="ECO:0007669"/>
    <property type="project" value="UniProtKB-KW"/>
</dbReference>
<organism evidence="14 15">
    <name type="scientific">Arabidopsis arenosa</name>
    <name type="common">Sand rock-cress</name>
    <name type="synonym">Cardaminopsis arenosa</name>
    <dbReference type="NCBI Taxonomy" id="38785"/>
    <lineage>
        <taxon>Eukaryota</taxon>
        <taxon>Viridiplantae</taxon>
        <taxon>Streptophyta</taxon>
        <taxon>Embryophyta</taxon>
        <taxon>Tracheophyta</taxon>
        <taxon>Spermatophyta</taxon>
        <taxon>Magnoliopsida</taxon>
        <taxon>eudicotyledons</taxon>
        <taxon>Gunneridae</taxon>
        <taxon>Pentapetalae</taxon>
        <taxon>rosids</taxon>
        <taxon>malvids</taxon>
        <taxon>Brassicales</taxon>
        <taxon>Brassicaceae</taxon>
        <taxon>Camelineae</taxon>
        <taxon>Arabidopsis</taxon>
    </lineage>
</organism>
<evidence type="ECO:0000259" key="13">
    <source>
        <dbReference type="PROSITE" id="PS50181"/>
    </source>
</evidence>
<dbReference type="Pfam" id="PF01535">
    <property type="entry name" value="PPR"/>
    <property type="match status" value="2"/>
</dbReference>
<feature type="repeat" description="PPR" evidence="10">
    <location>
        <begin position="418"/>
        <end position="452"/>
    </location>
</feature>
<keyword evidence="5" id="KW-0677">Repeat</keyword>
<evidence type="ECO:0000256" key="2">
    <source>
        <dbReference type="ARBA" id="ARBA00015189"/>
    </source>
</evidence>
<dbReference type="PROSITE" id="PS51375">
    <property type="entry name" value="PPR"/>
    <property type="match status" value="3"/>
</dbReference>
<dbReference type="GO" id="GO:0006397">
    <property type="term" value="P:mRNA processing"/>
    <property type="evidence" value="ECO:0007669"/>
    <property type="project" value="UniProtKB-KW"/>
</dbReference>
<evidence type="ECO:0000256" key="4">
    <source>
        <dbReference type="ARBA" id="ARBA00022728"/>
    </source>
</evidence>
<dbReference type="GO" id="GO:0003723">
    <property type="term" value="F:RNA binding"/>
    <property type="evidence" value="ECO:0007669"/>
    <property type="project" value="UniProtKB-UniRule"/>
</dbReference>
<evidence type="ECO:0000256" key="6">
    <source>
        <dbReference type="ARBA" id="ARBA00022884"/>
    </source>
</evidence>
<evidence type="ECO:0000256" key="11">
    <source>
        <dbReference type="SAM" id="MobiDB-lite"/>
    </source>
</evidence>
<evidence type="ECO:0000256" key="3">
    <source>
        <dbReference type="ARBA" id="ARBA00022664"/>
    </source>
</evidence>
<dbReference type="InterPro" id="IPR039599">
    <property type="entry name" value="RBM48"/>
</dbReference>
<keyword evidence="3" id="KW-0507">mRNA processing</keyword>
<dbReference type="CDD" id="cd12442">
    <property type="entry name" value="RRM_RBM48"/>
    <property type="match status" value="1"/>
</dbReference>
<dbReference type="EMBL" id="LR999454">
    <property type="protein sequence ID" value="CAE6016669.1"/>
    <property type="molecule type" value="Genomic_DNA"/>
</dbReference>
<evidence type="ECO:0000256" key="1">
    <source>
        <dbReference type="ARBA" id="ARBA00006938"/>
    </source>
</evidence>
<dbReference type="NCBIfam" id="TIGR00756">
    <property type="entry name" value="PPR"/>
    <property type="match status" value="2"/>
</dbReference>
<dbReference type="GO" id="GO:0005654">
    <property type="term" value="C:nucleoplasm"/>
    <property type="evidence" value="ECO:0007669"/>
    <property type="project" value="TreeGrafter"/>
</dbReference>
<dbReference type="Gene3D" id="1.20.1280.50">
    <property type="match status" value="1"/>
</dbReference>
<feature type="repeat" description="PPR" evidence="10">
    <location>
        <begin position="453"/>
        <end position="487"/>
    </location>
</feature>
<dbReference type="Gene3D" id="1.25.40.10">
    <property type="entry name" value="Tetratricopeptide repeat domain"/>
    <property type="match status" value="2"/>
</dbReference>
<dbReference type="InterPro" id="IPR001810">
    <property type="entry name" value="F-box_dom"/>
</dbReference>
<dbReference type="InterPro" id="IPR035979">
    <property type="entry name" value="RBD_domain_sf"/>
</dbReference>